<dbReference type="WBParaSite" id="GPUH_0000838501-mRNA-1">
    <property type="protein sequence ID" value="GPUH_0000838501-mRNA-1"/>
    <property type="gene ID" value="GPUH_0000838501"/>
</dbReference>
<proteinExistence type="predicted"/>
<evidence type="ECO:0000313" key="3">
    <source>
        <dbReference type="Proteomes" id="UP000271098"/>
    </source>
</evidence>
<keyword evidence="1" id="KW-0812">Transmembrane</keyword>
<evidence type="ECO:0000313" key="2">
    <source>
        <dbReference type="EMBL" id="VDK62211.1"/>
    </source>
</evidence>
<keyword evidence="1" id="KW-1133">Transmembrane helix</keyword>
<evidence type="ECO:0000313" key="4">
    <source>
        <dbReference type="WBParaSite" id="GPUH_0000838501-mRNA-1"/>
    </source>
</evidence>
<dbReference type="InterPro" id="IPR035979">
    <property type="entry name" value="RBD_domain_sf"/>
</dbReference>
<dbReference type="GO" id="GO:0003676">
    <property type="term" value="F:nucleic acid binding"/>
    <property type="evidence" value="ECO:0007669"/>
    <property type="project" value="InterPro"/>
</dbReference>
<sequence>MSRNDGLSQYIVMRRLPHAAREADIRSFLKVKWRSITKRWGDDQGEKGEGRPLDNCYESLLAGFINLADSSNDCCRWALDIWISVCLFGLFALISMTIVNIAFPMDVVRLHAVGICYVELEDIQSAKEAARRFNCKKLGERTVHVSVVNSSTAETLVRHGVLGKDSSVQSCPVITVLNLPFDASEEYVKNLFKGEHLIRHLSYFLFLLAPGWDFACVLTQ</sequence>
<gene>
    <name evidence="2" type="ORF">GPUH_LOCUS8378</name>
</gene>
<dbReference type="Gene3D" id="3.30.70.330">
    <property type="match status" value="1"/>
</dbReference>
<accession>A0A183DI35</accession>
<keyword evidence="1" id="KW-0472">Membrane</keyword>
<reference evidence="4" key="1">
    <citation type="submission" date="2016-06" db="UniProtKB">
        <authorList>
            <consortium name="WormBaseParasite"/>
        </authorList>
    </citation>
    <scope>IDENTIFICATION</scope>
</reference>
<name>A0A183DI35_9BILA</name>
<dbReference type="AlphaFoldDB" id="A0A183DI35"/>
<dbReference type="InterPro" id="IPR012677">
    <property type="entry name" value="Nucleotide-bd_a/b_plait_sf"/>
</dbReference>
<protein>
    <submittedName>
        <fullName evidence="4">RRM domain-containing protein</fullName>
    </submittedName>
</protein>
<keyword evidence="3" id="KW-1185">Reference proteome</keyword>
<evidence type="ECO:0000256" key="1">
    <source>
        <dbReference type="SAM" id="Phobius"/>
    </source>
</evidence>
<organism evidence="4">
    <name type="scientific">Gongylonema pulchrum</name>
    <dbReference type="NCBI Taxonomy" id="637853"/>
    <lineage>
        <taxon>Eukaryota</taxon>
        <taxon>Metazoa</taxon>
        <taxon>Ecdysozoa</taxon>
        <taxon>Nematoda</taxon>
        <taxon>Chromadorea</taxon>
        <taxon>Rhabditida</taxon>
        <taxon>Spirurina</taxon>
        <taxon>Spiruromorpha</taxon>
        <taxon>Spiruroidea</taxon>
        <taxon>Gongylonematidae</taxon>
        <taxon>Gongylonema</taxon>
    </lineage>
</organism>
<reference evidence="2 3" key="2">
    <citation type="submission" date="2018-11" db="EMBL/GenBank/DDBJ databases">
        <authorList>
            <consortium name="Pathogen Informatics"/>
        </authorList>
    </citation>
    <scope>NUCLEOTIDE SEQUENCE [LARGE SCALE GENOMIC DNA]</scope>
</reference>
<dbReference type="SUPFAM" id="SSF54928">
    <property type="entry name" value="RNA-binding domain, RBD"/>
    <property type="match status" value="1"/>
</dbReference>
<dbReference type="EMBL" id="UYRT01024265">
    <property type="protein sequence ID" value="VDK62211.1"/>
    <property type="molecule type" value="Genomic_DNA"/>
</dbReference>
<feature type="transmembrane region" description="Helical" evidence="1">
    <location>
        <begin position="81"/>
        <end position="103"/>
    </location>
</feature>
<dbReference type="Proteomes" id="UP000271098">
    <property type="component" value="Unassembled WGS sequence"/>
</dbReference>